<protein>
    <submittedName>
        <fullName evidence="2">Uncharacterized protein</fullName>
    </submittedName>
</protein>
<evidence type="ECO:0000313" key="3">
    <source>
        <dbReference type="Proteomes" id="UP000265631"/>
    </source>
</evidence>
<dbReference type="AlphaFoldDB" id="A0A395M7V3"/>
<dbReference type="Proteomes" id="UP000265631">
    <property type="component" value="Unassembled WGS sequence"/>
</dbReference>
<keyword evidence="3" id="KW-1185">Reference proteome</keyword>
<dbReference type="EMBL" id="PXXK01000476">
    <property type="protein sequence ID" value="RFN43987.1"/>
    <property type="molecule type" value="Genomic_DNA"/>
</dbReference>
<gene>
    <name evidence="2" type="ORF">FIE12Z_11780</name>
</gene>
<evidence type="ECO:0000313" key="2">
    <source>
        <dbReference type="EMBL" id="RFN43987.1"/>
    </source>
</evidence>
<name>A0A395M7V3_9HYPO</name>
<comment type="caution">
    <text evidence="2">The sequence shown here is derived from an EMBL/GenBank/DDBJ whole genome shotgun (WGS) entry which is preliminary data.</text>
</comment>
<evidence type="ECO:0000256" key="1">
    <source>
        <dbReference type="SAM" id="MobiDB-lite"/>
    </source>
</evidence>
<feature type="compositionally biased region" description="Basic and acidic residues" evidence="1">
    <location>
        <begin position="12"/>
        <end position="43"/>
    </location>
</feature>
<feature type="compositionally biased region" description="Polar residues" evidence="1">
    <location>
        <begin position="1"/>
        <end position="11"/>
    </location>
</feature>
<feature type="region of interest" description="Disordered" evidence="1">
    <location>
        <begin position="1"/>
        <end position="59"/>
    </location>
</feature>
<organism evidence="2 3">
    <name type="scientific">Fusarium flagelliforme</name>
    <dbReference type="NCBI Taxonomy" id="2675880"/>
    <lineage>
        <taxon>Eukaryota</taxon>
        <taxon>Fungi</taxon>
        <taxon>Dikarya</taxon>
        <taxon>Ascomycota</taxon>
        <taxon>Pezizomycotina</taxon>
        <taxon>Sordariomycetes</taxon>
        <taxon>Hypocreomycetidae</taxon>
        <taxon>Hypocreales</taxon>
        <taxon>Nectriaceae</taxon>
        <taxon>Fusarium</taxon>
        <taxon>Fusarium incarnatum-equiseti species complex</taxon>
    </lineage>
</organism>
<proteinExistence type="predicted"/>
<sequence>MMHPNNSSRGASDNRSRKFPDMSKSKKQKMEMSWRRPTDDDTGKLAQIREPPQTPAPGIAQKLEVGERKIWDWRRPGPDPMPLQEHTLKNLQKELEKRDVIADRMMWEKLRRLPLSRVQMWIYDMGRIYRNGDLLCTEKEVEEGHAVKIILKRGET</sequence>
<reference evidence="2 3" key="1">
    <citation type="journal article" date="2018" name="PLoS Pathog.">
        <title>Evolution of structural diversity of trichothecenes, a family of toxins produced by plant pathogenic and entomopathogenic fungi.</title>
        <authorList>
            <person name="Proctor R.H."/>
            <person name="McCormick S.P."/>
            <person name="Kim H.S."/>
            <person name="Cardoza R.E."/>
            <person name="Stanley A.M."/>
            <person name="Lindo L."/>
            <person name="Kelly A."/>
            <person name="Brown D.W."/>
            <person name="Lee T."/>
            <person name="Vaughan M.M."/>
            <person name="Alexander N.J."/>
            <person name="Busman M."/>
            <person name="Gutierrez S."/>
        </authorList>
    </citation>
    <scope>NUCLEOTIDE SEQUENCE [LARGE SCALE GENOMIC DNA]</scope>
    <source>
        <strain evidence="2 3">NRRL 13405</strain>
    </source>
</reference>
<accession>A0A395M7V3</accession>